<dbReference type="PANTHER" id="PTHR47582:SF1">
    <property type="entry name" value="P450, PUTATIVE (EUROFUNG)-RELATED"/>
    <property type="match status" value="1"/>
</dbReference>
<dbReference type="Gene3D" id="1.10.630.10">
    <property type="entry name" value="Cytochrome P450"/>
    <property type="match status" value="1"/>
</dbReference>
<dbReference type="OMA" id="IQGWLPY"/>
<proteinExistence type="inferred from homology"/>
<dbReference type="GO" id="GO:0016705">
    <property type="term" value="F:oxidoreductase activity, acting on paired donors, with incorporation or reduction of molecular oxygen"/>
    <property type="evidence" value="ECO:0007669"/>
    <property type="project" value="InterPro"/>
</dbReference>
<organism evidence="6 7">
    <name type="scientific">Epicoccum nigrum</name>
    <name type="common">Soil fungus</name>
    <name type="synonym">Epicoccum purpurascens</name>
    <dbReference type="NCBI Taxonomy" id="105696"/>
    <lineage>
        <taxon>Eukaryota</taxon>
        <taxon>Fungi</taxon>
        <taxon>Dikarya</taxon>
        <taxon>Ascomycota</taxon>
        <taxon>Pezizomycotina</taxon>
        <taxon>Dothideomycetes</taxon>
        <taxon>Pleosporomycetidae</taxon>
        <taxon>Pleosporales</taxon>
        <taxon>Pleosporineae</taxon>
        <taxon>Didymellaceae</taxon>
        <taxon>Epicoccum</taxon>
    </lineage>
</organism>
<protein>
    <recommendedName>
        <fullName evidence="8">Cytochrome P450</fullName>
    </recommendedName>
</protein>
<dbReference type="GO" id="GO:0005506">
    <property type="term" value="F:iron ion binding"/>
    <property type="evidence" value="ECO:0007669"/>
    <property type="project" value="InterPro"/>
</dbReference>
<dbReference type="InParanoid" id="A0A1Y2M096"/>
<dbReference type="PANTHER" id="PTHR47582">
    <property type="entry name" value="P450, PUTATIVE (EUROFUNG)-RELATED"/>
    <property type="match status" value="1"/>
</dbReference>
<sequence length="310" mass="34853">MENALKAYFTANHDVSDSTSDESLVAAFTVDIAAIQREYGFSAREIAATHVTIVHGALVNTVPTLFWCVAYVFSRPVLLSRLRDELITALSIDQEEVAKGDMTPKSIVVDADTIENPCPLLLSVVRETQRLVATGTLHRRVLEDTTVTSIHDDGQEQTYILKKGTSILLPVALHHRNPLIWGAEADEFDESRFLEPQPYQTETEHQTKSLEQEVNSFTHLRKLAYVPFGGGREFCPERYFAITEIMGTMTMLIMGYDIKRPDGRPVKQPRFGLSKMTAATARPHPDADLEVRIKQRDGWGDVLWKVKDPN</sequence>
<dbReference type="InterPro" id="IPR002403">
    <property type="entry name" value="Cyt_P450_E_grp-IV"/>
</dbReference>
<evidence type="ECO:0000256" key="4">
    <source>
        <dbReference type="ARBA" id="ARBA00023004"/>
    </source>
</evidence>
<evidence type="ECO:0000256" key="3">
    <source>
        <dbReference type="ARBA" id="ARBA00022723"/>
    </source>
</evidence>
<name>A0A1Y2M096_EPING</name>
<dbReference type="Pfam" id="PF00067">
    <property type="entry name" value="p450"/>
    <property type="match status" value="1"/>
</dbReference>
<dbReference type="InterPro" id="IPR001128">
    <property type="entry name" value="Cyt_P450"/>
</dbReference>
<dbReference type="InterPro" id="IPR053007">
    <property type="entry name" value="CYP450_monoxygenase_sec-met"/>
</dbReference>
<comment type="similarity">
    <text evidence="2">Belongs to the cytochrome P450 family.</text>
</comment>
<accession>A0A1Y2M096</accession>
<evidence type="ECO:0000313" key="6">
    <source>
        <dbReference type="EMBL" id="OSS49575.1"/>
    </source>
</evidence>
<dbReference type="AlphaFoldDB" id="A0A1Y2M096"/>
<reference evidence="6 7" key="1">
    <citation type="journal article" date="2017" name="Genome Announc.">
        <title>Genome sequence of the saprophytic ascomycete Epicoccum nigrum ICMP 19927 strain isolated from New Zealand.</title>
        <authorList>
            <person name="Fokin M."/>
            <person name="Fleetwood D."/>
            <person name="Weir B.S."/>
            <person name="Villas-Boas S.G."/>
        </authorList>
    </citation>
    <scope>NUCLEOTIDE SEQUENCE [LARGE SCALE GENOMIC DNA]</scope>
    <source>
        <strain evidence="6 7">ICMP 19927</strain>
    </source>
</reference>
<dbReference type="PRINTS" id="PR00465">
    <property type="entry name" value="EP450IV"/>
</dbReference>
<dbReference type="Proteomes" id="UP000193240">
    <property type="component" value="Unassembled WGS sequence"/>
</dbReference>
<keyword evidence="7" id="KW-1185">Reference proteome</keyword>
<evidence type="ECO:0000256" key="1">
    <source>
        <dbReference type="ARBA" id="ARBA00001971"/>
    </source>
</evidence>
<dbReference type="STRING" id="105696.A0A1Y2M096"/>
<evidence type="ECO:0000256" key="2">
    <source>
        <dbReference type="ARBA" id="ARBA00010617"/>
    </source>
</evidence>
<evidence type="ECO:0000256" key="5">
    <source>
        <dbReference type="PIRSR" id="PIRSR602403-1"/>
    </source>
</evidence>
<keyword evidence="3 5" id="KW-0479">Metal-binding</keyword>
<gene>
    <name evidence="6" type="ORF">B5807_06052</name>
</gene>
<feature type="binding site" description="axial binding residue" evidence="5">
    <location>
        <position position="235"/>
    </location>
    <ligand>
        <name>heme</name>
        <dbReference type="ChEBI" id="CHEBI:30413"/>
    </ligand>
    <ligandPart>
        <name>Fe</name>
        <dbReference type="ChEBI" id="CHEBI:18248"/>
    </ligandPart>
</feature>
<dbReference type="GO" id="GO:0020037">
    <property type="term" value="F:heme binding"/>
    <property type="evidence" value="ECO:0007669"/>
    <property type="project" value="InterPro"/>
</dbReference>
<keyword evidence="5" id="KW-0349">Heme</keyword>
<evidence type="ECO:0008006" key="8">
    <source>
        <dbReference type="Google" id="ProtNLM"/>
    </source>
</evidence>
<keyword evidence="4 5" id="KW-0408">Iron</keyword>
<evidence type="ECO:0000313" key="7">
    <source>
        <dbReference type="Proteomes" id="UP000193240"/>
    </source>
</evidence>
<dbReference type="EMBL" id="KZ107843">
    <property type="protein sequence ID" value="OSS49575.1"/>
    <property type="molecule type" value="Genomic_DNA"/>
</dbReference>
<dbReference type="SUPFAM" id="SSF48264">
    <property type="entry name" value="Cytochrome P450"/>
    <property type="match status" value="1"/>
</dbReference>
<dbReference type="InterPro" id="IPR036396">
    <property type="entry name" value="Cyt_P450_sf"/>
</dbReference>
<dbReference type="GO" id="GO:0004497">
    <property type="term" value="F:monooxygenase activity"/>
    <property type="evidence" value="ECO:0007669"/>
    <property type="project" value="InterPro"/>
</dbReference>
<comment type="cofactor">
    <cofactor evidence="1 5">
        <name>heme</name>
        <dbReference type="ChEBI" id="CHEBI:30413"/>
    </cofactor>
</comment>